<accession>A0AC34RP34</accession>
<sequence>MKVALVLISCFLFGLSNATGPKPKHPELYKAHYIQMPSVKGAATAVELDDFALNRLFDQAIWELSLKDEKIRKNNRKILDQEYNEWLESQKQNGEGTKKVKRGVVVDKYVVENEGIKKAKEDLGRIKRRARYGEKPVLVRVHLEKVPIEI</sequence>
<reference evidence="2" key="1">
    <citation type="submission" date="2022-11" db="UniProtKB">
        <authorList>
            <consortium name="WormBaseParasite"/>
        </authorList>
    </citation>
    <scope>IDENTIFICATION</scope>
</reference>
<organism evidence="1 2">
    <name type="scientific">Panagrolaimus sp. JU765</name>
    <dbReference type="NCBI Taxonomy" id="591449"/>
    <lineage>
        <taxon>Eukaryota</taxon>
        <taxon>Metazoa</taxon>
        <taxon>Ecdysozoa</taxon>
        <taxon>Nematoda</taxon>
        <taxon>Chromadorea</taxon>
        <taxon>Rhabditida</taxon>
        <taxon>Tylenchina</taxon>
        <taxon>Panagrolaimomorpha</taxon>
        <taxon>Panagrolaimoidea</taxon>
        <taxon>Panagrolaimidae</taxon>
        <taxon>Panagrolaimus</taxon>
    </lineage>
</organism>
<dbReference type="WBParaSite" id="JU765_v2.g8780.t1">
    <property type="protein sequence ID" value="JU765_v2.g8780.t1"/>
    <property type="gene ID" value="JU765_v2.g8780"/>
</dbReference>
<proteinExistence type="predicted"/>
<name>A0AC34RP34_9BILA</name>
<evidence type="ECO:0000313" key="1">
    <source>
        <dbReference type="Proteomes" id="UP000887576"/>
    </source>
</evidence>
<dbReference type="Proteomes" id="UP000887576">
    <property type="component" value="Unplaced"/>
</dbReference>
<evidence type="ECO:0000313" key="2">
    <source>
        <dbReference type="WBParaSite" id="JU765_v2.g8780.t1"/>
    </source>
</evidence>
<protein>
    <submittedName>
        <fullName evidence="2">Uncharacterized protein</fullName>
    </submittedName>
</protein>